<organism evidence="1 2">
    <name type="scientific">Amycolatopsis heterodermiae</name>
    <dbReference type="NCBI Taxonomy" id="3110235"/>
    <lineage>
        <taxon>Bacteria</taxon>
        <taxon>Bacillati</taxon>
        <taxon>Actinomycetota</taxon>
        <taxon>Actinomycetes</taxon>
        <taxon>Pseudonocardiales</taxon>
        <taxon>Pseudonocardiaceae</taxon>
        <taxon>Amycolatopsis</taxon>
    </lineage>
</organism>
<evidence type="ECO:0000313" key="2">
    <source>
        <dbReference type="Proteomes" id="UP001304298"/>
    </source>
</evidence>
<dbReference type="RefSeq" id="WP_323331156.1">
    <property type="nucleotide sequence ID" value="NZ_JAYFSI010000007.1"/>
</dbReference>
<comment type="caution">
    <text evidence="1">The sequence shown here is derived from an EMBL/GenBank/DDBJ whole genome shotgun (WGS) entry which is preliminary data.</text>
</comment>
<proteinExistence type="predicted"/>
<name>A0ABU5RAW6_9PSEU</name>
<accession>A0ABU5RAW6</accession>
<keyword evidence="2" id="KW-1185">Reference proteome</keyword>
<gene>
    <name evidence="1" type="ORF">VA596_27960</name>
</gene>
<evidence type="ECO:0000313" key="1">
    <source>
        <dbReference type="EMBL" id="MEA5363397.1"/>
    </source>
</evidence>
<dbReference type="Proteomes" id="UP001304298">
    <property type="component" value="Unassembled WGS sequence"/>
</dbReference>
<sequence>MRTVPVSATVVRIGIVAPSRGRTARSVHLGVTLDAVLDDVFDGVPVSYRTPTWFRRPEGDNTTLVIPPTVPSRWVATGLVALVDEALGNRNRHLAQFGRLRLRLAIDHGDVVLRPPHFGGAAIALSSWLCDSAELKAASAAAPEEDQVLIVSDRFYTAAMGEGEHDLDPAVFRQVFVAAGGGLEIGWLRIRPDAGTWNSGEDDGLAPA</sequence>
<dbReference type="EMBL" id="JAYFSI010000007">
    <property type="protein sequence ID" value="MEA5363397.1"/>
    <property type="molecule type" value="Genomic_DNA"/>
</dbReference>
<protein>
    <submittedName>
        <fullName evidence="1">Uncharacterized protein</fullName>
    </submittedName>
</protein>
<reference evidence="1 2" key="1">
    <citation type="submission" date="2023-12" db="EMBL/GenBank/DDBJ databases">
        <title>Amycolatopsis sp. V23-08.</title>
        <authorList>
            <person name="Somphong A."/>
        </authorList>
    </citation>
    <scope>NUCLEOTIDE SEQUENCE [LARGE SCALE GENOMIC DNA]</scope>
    <source>
        <strain evidence="1 2">V23-08</strain>
    </source>
</reference>